<name>A0A1T4RUH3_9BACT</name>
<dbReference type="RefSeq" id="WP_078791296.1">
    <property type="nucleotide sequence ID" value="NZ_FUWR01000025.1"/>
</dbReference>
<sequence>MNPAMAIVSVVLMFTLIPIIYAAYIKLSAKLLHINGISWGQGFTFGIIMILGNAILRAIFKGLALALPVALGIAVTLIVHLTLGTLYFRNKKCNSEMLPLGWQNAIKLSGLALAMLALTFGVVVGILKIFIH</sequence>
<feature type="transmembrane region" description="Helical" evidence="1">
    <location>
        <begin position="108"/>
        <end position="131"/>
    </location>
</feature>
<keyword evidence="1" id="KW-0812">Transmembrane</keyword>
<keyword evidence="3" id="KW-1185">Reference proteome</keyword>
<dbReference type="AlphaFoldDB" id="A0A1T4RUH3"/>
<evidence type="ECO:0000313" key="2">
    <source>
        <dbReference type="EMBL" id="SKA19526.1"/>
    </source>
</evidence>
<evidence type="ECO:0000313" key="3">
    <source>
        <dbReference type="Proteomes" id="UP000190102"/>
    </source>
</evidence>
<dbReference type="EMBL" id="FUWR01000025">
    <property type="protein sequence ID" value="SKA19526.1"/>
    <property type="molecule type" value="Genomic_DNA"/>
</dbReference>
<proteinExistence type="predicted"/>
<dbReference type="Proteomes" id="UP000190102">
    <property type="component" value="Unassembled WGS sequence"/>
</dbReference>
<evidence type="ECO:0000256" key="1">
    <source>
        <dbReference type="SAM" id="Phobius"/>
    </source>
</evidence>
<reference evidence="3" key="1">
    <citation type="submission" date="2017-02" db="EMBL/GenBank/DDBJ databases">
        <authorList>
            <person name="Varghese N."/>
            <person name="Submissions S."/>
        </authorList>
    </citation>
    <scope>NUCLEOTIDE SEQUENCE [LARGE SCALE GENOMIC DNA]</scope>
    <source>
        <strain evidence="3">ATCC BAA-34</strain>
    </source>
</reference>
<keyword evidence="1" id="KW-1133">Transmembrane helix</keyword>
<feature type="transmembrane region" description="Helical" evidence="1">
    <location>
        <begin position="63"/>
        <end position="88"/>
    </location>
</feature>
<feature type="transmembrane region" description="Helical" evidence="1">
    <location>
        <begin position="38"/>
        <end position="56"/>
    </location>
</feature>
<accession>A0A1T4RUH3</accession>
<keyword evidence="1" id="KW-0472">Membrane</keyword>
<gene>
    <name evidence="2" type="ORF">SAMN02745119_03074</name>
</gene>
<protein>
    <submittedName>
        <fullName evidence="2">Uncharacterized protein</fullName>
    </submittedName>
</protein>
<organism evidence="2 3">
    <name type="scientific">Trichlorobacter thiogenes</name>
    <dbReference type="NCBI Taxonomy" id="115783"/>
    <lineage>
        <taxon>Bacteria</taxon>
        <taxon>Pseudomonadati</taxon>
        <taxon>Thermodesulfobacteriota</taxon>
        <taxon>Desulfuromonadia</taxon>
        <taxon>Geobacterales</taxon>
        <taxon>Geobacteraceae</taxon>
        <taxon>Trichlorobacter</taxon>
    </lineage>
</organism>